<feature type="compositionally biased region" description="Low complexity" evidence="1">
    <location>
        <begin position="704"/>
        <end position="718"/>
    </location>
</feature>
<name>A0A9P1CXN1_9DINO</name>
<feature type="compositionally biased region" description="Basic residues" evidence="1">
    <location>
        <begin position="719"/>
        <end position="730"/>
    </location>
</feature>
<reference evidence="2" key="1">
    <citation type="submission" date="2022-10" db="EMBL/GenBank/DDBJ databases">
        <authorList>
            <person name="Chen Y."/>
            <person name="Dougan E. K."/>
            <person name="Chan C."/>
            <person name="Rhodes N."/>
            <person name="Thang M."/>
        </authorList>
    </citation>
    <scope>NUCLEOTIDE SEQUENCE</scope>
</reference>
<evidence type="ECO:0000313" key="2">
    <source>
        <dbReference type="EMBL" id="CAI4000124.1"/>
    </source>
</evidence>
<organism evidence="2">
    <name type="scientific">Cladocopium goreaui</name>
    <dbReference type="NCBI Taxonomy" id="2562237"/>
    <lineage>
        <taxon>Eukaryota</taxon>
        <taxon>Sar</taxon>
        <taxon>Alveolata</taxon>
        <taxon>Dinophyceae</taxon>
        <taxon>Suessiales</taxon>
        <taxon>Symbiodiniaceae</taxon>
        <taxon>Cladocopium</taxon>
    </lineage>
</organism>
<proteinExistence type="predicted"/>
<dbReference type="EMBL" id="CAMXCT010002738">
    <property type="protein sequence ID" value="CAI4000124.1"/>
    <property type="molecule type" value="Genomic_DNA"/>
</dbReference>
<protein>
    <submittedName>
        <fullName evidence="3">Tyr recombinase domain-containing protein</fullName>
    </submittedName>
</protein>
<reference evidence="3 4" key="2">
    <citation type="submission" date="2024-05" db="EMBL/GenBank/DDBJ databases">
        <authorList>
            <person name="Chen Y."/>
            <person name="Shah S."/>
            <person name="Dougan E. K."/>
            <person name="Thang M."/>
            <person name="Chan C."/>
        </authorList>
    </citation>
    <scope>NUCLEOTIDE SEQUENCE [LARGE SCALE GENOMIC DNA]</scope>
</reference>
<evidence type="ECO:0000256" key="1">
    <source>
        <dbReference type="SAM" id="MobiDB-lite"/>
    </source>
</evidence>
<accession>A0A9P1CXN1</accession>
<comment type="caution">
    <text evidence="2">The sequence shown here is derived from an EMBL/GenBank/DDBJ whole genome shotgun (WGS) entry which is preliminary data.</text>
</comment>
<feature type="region of interest" description="Disordered" evidence="1">
    <location>
        <begin position="764"/>
        <end position="791"/>
    </location>
</feature>
<dbReference type="Proteomes" id="UP001152797">
    <property type="component" value="Unassembled WGS sequence"/>
</dbReference>
<dbReference type="EMBL" id="CAMXCT020002738">
    <property type="protein sequence ID" value="CAL1153499.1"/>
    <property type="molecule type" value="Genomic_DNA"/>
</dbReference>
<gene>
    <name evidence="2" type="ORF">C1SCF055_LOCUS26267</name>
</gene>
<feature type="region of interest" description="Disordered" evidence="1">
    <location>
        <begin position="39"/>
        <end position="61"/>
    </location>
</feature>
<evidence type="ECO:0000313" key="4">
    <source>
        <dbReference type="Proteomes" id="UP001152797"/>
    </source>
</evidence>
<sequence length="1406" mass="156938">MDSFYLDDSDHNNLIGSDDALQTVAEEETGLDLDTALLPGPQQSGPEVAVGAPSHEAGQPSTFNFESLLAHAMRNVAESPVQLPWESDEWACIFDPNHDPLDALVPQFEPKLKVPKLIHDKPSDNLVSQPDVSSSDFTKPLFMVAVSRRKDQVWTEKREAELQRALMKWDTIVRNWPDEWKCKQELLACPTVNDSMNLLGDYLTGKAPATLLKRANSMVFLHTTLQQLGFFWPLGEPEMYRIIKTLHSTGNRTSRLKSILEAVTFCRYSFDISDLHPITVSKRCLGATGSDFANKLNQASPLTVADIWHLHTCLDNGDAWDRVFSGAALFCIYARARWSDFIHGNCIRVDVLESSGKVAYVDMEVQIHKTMQATANKFKFLDLVASGSGIFGDDWVRGWIDALKNIGVDPFSNEPGKTLMPAPAEDGTTLQRALESDEASVWLRLMLGENVKRSESTRQISSHSLKATILSMAAKRGLKHEDRLAMGHHAHPFRMADTYARDAQARTIRLIDKLLLEIRAGYFDPDTTRAGRFNKNYAPDPSLDVGAVSFLESDVESAALDAQVDEALDNAVQTVEDGQIELEEDHFTSSSSDSEAESVEYNAPVRMFYPPSAPLGFHFMQNKRTKTLHLVDAKYPHGTCCGRVLDKNFSAMWTILARELSTVKPDNTGKRPLDEAILKLMHDPRITMYMLSLPNKGPASSVQTRPASTAATTPTTVQPKKKARPSKKNRHLDSLPNAEEEFTFAPSVARHVIRFSSAKRLRGSAQLEDGVTDSSDAEQQTAEKRFTEDPSGATTRKVLFENILFLEVFAGTSSLTIEVRKTNLRGVAVDKGTERAKGPITILDLTMPEDLQFLMDFIRQEALNLCLVHFAPPCGTCSAARKRKLPSEVQAKLKDSGITPPQQPDMDASCILPQLTKGARITDRKLRTGGDKRVSDLTGESLKYLEGFHVNNETKVELVTFGIPREPWDFVKKAAQVGHPRFLPYAGSEQLDDLLRTNLNHHACRLDDLRLAFFKKWVKRAKELEKDERNLRLDLGEHSSLGLQKAVLKRVREPEDAELHLAAVGLKVWCSAFFDDFPTMAADAEAAQTDKCVGFLFDLLGIQYAKEGKKNQPFSTEMRALGLIFDLAGFDEGVVFIKHTPERRSELLERITAILNSDELSPKEAESFKGRVQWFESFLFGRTANLAIHRLGKRALIKGGRQGHKLDAELRTSLEFLRHRVEHGAPLQLTATTEQAILIFTDGAFDEETGIGSIGGVLLDHTGTALSYFSERVPNLLMELFLKEAENPIYLVELLAVHVAAFLWGGQTFGRYIVMYIDNEASRMALVKAYSSTLLGNVVIQLFVQEEDQHQWKVWFGRVCSHSNIADGPSRGHVEDMKACGAKHSQCAWDVVICSLEAVEHRLRWG</sequence>
<dbReference type="EMBL" id="CAMXCT030002738">
    <property type="protein sequence ID" value="CAL4787436.1"/>
    <property type="molecule type" value="Genomic_DNA"/>
</dbReference>
<dbReference type="OrthoDB" id="448198at2759"/>
<feature type="region of interest" description="Disordered" evidence="1">
    <location>
        <begin position="696"/>
        <end position="735"/>
    </location>
</feature>
<keyword evidence="4" id="KW-1185">Reference proteome</keyword>
<evidence type="ECO:0000313" key="3">
    <source>
        <dbReference type="EMBL" id="CAL4787436.1"/>
    </source>
</evidence>